<dbReference type="PANTHER" id="PTHR11571">
    <property type="entry name" value="GLUTATHIONE S-TRANSFERASE"/>
    <property type="match status" value="1"/>
</dbReference>
<dbReference type="SUPFAM" id="SSF47616">
    <property type="entry name" value="GST C-terminal domain-like"/>
    <property type="match status" value="1"/>
</dbReference>
<dbReference type="InterPro" id="IPR040079">
    <property type="entry name" value="Glutathione_S-Trfase"/>
</dbReference>
<dbReference type="KEGG" id="tet:TTHERM_00205200"/>
<dbReference type="InterPro" id="IPR004045">
    <property type="entry name" value="Glutathione_S-Trfase_N"/>
</dbReference>
<dbReference type="Pfam" id="PF02798">
    <property type="entry name" value="GST_N"/>
    <property type="match status" value="1"/>
</dbReference>
<dbReference type="AlphaFoldDB" id="Q22NC3"/>
<dbReference type="InterPro" id="IPR050213">
    <property type="entry name" value="GST_superfamily"/>
</dbReference>
<organism evidence="8 9">
    <name type="scientific">Tetrahymena thermophila (strain SB210)</name>
    <dbReference type="NCBI Taxonomy" id="312017"/>
    <lineage>
        <taxon>Eukaryota</taxon>
        <taxon>Sar</taxon>
        <taxon>Alveolata</taxon>
        <taxon>Ciliophora</taxon>
        <taxon>Intramacronucleata</taxon>
        <taxon>Oligohymenophorea</taxon>
        <taxon>Hymenostomatida</taxon>
        <taxon>Tetrahymenina</taxon>
        <taxon>Tetrahymenidae</taxon>
        <taxon>Tetrahymena</taxon>
    </lineage>
</organism>
<dbReference type="Gene3D" id="1.20.1050.10">
    <property type="match status" value="1"/>
</dbReference>
<protein>
    <recommendedName>
        <fullName evidence="3">glutathione transferase</fullName>
        <ecNumber evidence="3">2.5.1.18</ecNumber>
    </recommendedName>
</protein>
<keyword evidence="9" id="KW-1185">Reference proteome</keyword>
<reference evidence="9" key="1">
    <citation type="journal article" date="2006" name="PLoS Biol.">
        <title>Macronuclear genome sequence of the ciliate Tetrahymena thermophila, a model eukaryote.</title>
        <authorList>
            <person name="Eisen J.A."/>
            <person name="Coyne R.S."/>
            <person name="Wu M."/>
            <person name="Wu D."/>
            <person name="Thiagarajan M."/>
            <person name="Wortman J.R."/>
            <person name="Badger J.H."/>
            <person name="Ren Q."/>
            <person name="Amedeo P."/>
            <person name="Jones K.M."/>
            <person name="Tallon L.J."/>
            <person name="Delcher A.L."/>
            <person name="Salzberg S.L."/>
            <person name="Silva J.C."/>
            <person name="Haas B.J."/>
            <person name="Majoros W.H."/>
            <person name="Farzad M."/>
            <person name="Carlton J.M."/>
            <person name="Smith R.K. Jr."/>
            <person name="Garg J."/>
            <person name="Pearlman R.E."/>
            <person name="Karrer K.M."/>
            <person name="Sun L."/>
            <person name="Manning G."/>
            <person name="Elde N.C."/>
            <person name="Turkewitz A.P."/>
            <person name="Asai D.J."/>
            <person name="Wilkes D.E."/>
            <person name="Wang Y."/>
            <person name="Cai H."/>
            <person name="Collins K."/>
            <person name="Stewart B.A."/>
            <person name="Lee S.R."/>
            <person name="Wilamowska K."/>
            <person name="Weinberg Z."/>
            <person name="Ruzzo W.L."/>
            <person name="Wloga D."/>
            <person name="Gaertig J."/>
            <person name="Frankel J."/>
            <person name="Tsao C.-C."/>
            <person name="Gorovsky M.A."/>
            <person name="Keeling P.J."/>
            <person name="Waller R.F."/>
            <person name="Patron N.J."/>
            <person name="Cherry J.M."/>
            <person name="Stover N.A."/>
            <person name="Krieger C.J."/>
            <person name="del Toro C."/>
            <person name="Ryder H.F."/>
            <person name="Williamson S.C."/>
            <person name="Barbeau R.A."/>
            <person name="Hamilton E.P."/>
            <person name="Orias E."/>
        </authorList>
    </citation>
    <scope>NUCLEOTIDE SEQUENCE [LARGE SCALE GENOMIC DNA]</scope>
    <source>
        <strain evidence="9">SB210</strain>
    </source>
</reference>
<dbReference type="PROSITE" id="PS50405">
    <property type="entry name" value="GST_CTER"/>
    <property type="match status" value="1"/>
</dbReference>
<dbReference type="Pfam" id="PF14497">
    <property type="entry name" value="GST_C_3"/>
    <property type="match status" value="1"/>
</dbReference>
<accession>Q22NC3</accession>
<dbReference type="Proteomes" id="UP000009168">
    <property type="component" value="Unassembled WGS sequence"/>
</dbReference>
<evidence type="ECO:0000313" key="8">
    <source>
        <dbReference type="EMBL" id="EAR86862.1"/>
    </source>
</evidence>
<dbReference type="eggNOG" id="KOG1695">
    <property type="taxonomic scope" value="Eukaryota"/>
</dbReference>
<evidence type="ECO:0000313" key="9">
    <source>
        <dbReference type="Proteomes" id="UP000009168"/>
    </source>
</evidence>
<dbReference type="STRING" id="312017.Q22NC3"/>
<evidence type="ECO:0000259" key="6">
    <source>
        <dbReference type="PROSITE" id="PS50404"/>
    </source>
</evidence>
<dbReference type="EMBL" id="GG662857">
    <property type="protein sequence ID" value="EAR86862.1"/>
    <property type="molecule type" value="Genomic_DNA"/>
</dbReference>
<proteinExistence type="inferred from homology"/>
<dbReference type="SUPFAM" id="SSF52833">
    <property type="entry name" value="Thioredoxin-like"/>
    <property type="match status" value="1"/>
</dbReference>
<comment type="similarity">
    <text evidence="2">Belongs to the GST superfamily. Mu family.</text>
</comment>
<feature type="domain" description="GST N-terminal" evidence="6">
    <location>
        <begin position="2"/>
        <end position="85"/>
    </location>
</feature>
<dbReference type="OrthoDB" id="410118at2759"/>
<sequence>MSNLILSYWNLRGRTEPIRMLLNYLQLPYTYKGYDLSSYNQWKQVDKPALQSDFPNLPYLKDGDYVLTESDAIAQYVCVKANREDMIGTTIEDRINIARIRGIVNENIYLIGQLAYSPKYKEELKANFQRFSVPFGQLNNYLNNKEYINNGKICYYDFYLYELMFIAHKIFKEENVFDVFPNLRSHYYRIQNLPQIQDYLNSDRYNKSFVIYGPTSVWNSDSTL</sequence>
<evidence type="ECO:0000256" key="1">
    <source>
        <dbReference type="ARBA" id="ARBA00003701"/>
    </source>
</evidence>
<dbReference type="SFLD" id="SFLDS00019">
    <property type="entry name" value="Glutathione_Transferase_(cytos"/>
    <property type="match status" value="1"/>
</dbReference>
<dbReference type="GeneID" id="7844138"/>
<name>Q22NC3_TETTS</name>
<dbReference type="PANTHER" id="PTHR11571:SF222">
    <property type="entry name" value="GLUTATHIONE TRANSFERASE"/>
    <property type="match status" value="1"/>
</dbReference>
<dbReference type="GO" id="GO:0006749">
    <property type="term" value="P:glutathione metabolic process"/>
    <property type="evidence" value="ECO:0007669"/>
    <property type="project" value="TreeGrafter"/>
</dbReference>
<dbReference type="PROSITE" id="PS50404">
    <property type="entry name" value="GST_NTER"/>
    <property type="match status" value="1"/>
</dbReference>
<gene>
    <name evidence="8" type="ORF">TTHERM_00205200</name>
</gene>
<dbReference type="InterPro" id="IPR004046">
    <property type="entry name" value="GST_C"/>
</dbReference>
<keyword evidence="4" id="KW-0808">Transferase</keyword>
<evidence type="ECO:0000256" key="4">
    <source>
        <dbReference type="ARBA" id="ARBA00022679"/>
    </source>
</evidence>
<dbReference type="InterPro" id="IPR036249">
    <property type="entry name" value="Thioredoxin-like_sf"/>
</dbReference>
<comment type="function">
    <text evidence="1">Conjugation of reduced glutathione to a wide number of exogenous and endogenous hydrophobic electrophiles.</text>
</comment>
<evidence type="ECO:0000256" key="5">
    <source>
        <dbReference type="ARBA" id="ARBA00047960"/>
    </source>
</evidence>
<dbReference type="RefSeq" id="XP_001007107.1">
    <property type="nucleotide sequence ID" value="XM_001007107.1"/>
</dbReference>
<dbReference type="HOGENOM" id="CLU_039475_2_0_1"/>
<feature type="domain" description="GST C-terminal" evidence="7">
    <location>
        <begin position="90"/>
        <end position="209"/>
    </location>
</feature>
<dbReference type="OMA" id="CNGASAK"/>
<evidence type="ECO:0000256" key="2">
    <source>
        <dbReference type="ARBA" id="ARBA00005861"/>
    </source>
</evidence>
<dbReference type="Gene3D" id="3.40.30.10">
    <property type="entry name" value="Glutaredoxin"/>
    <property type="match status" value="1"/>
</dbReference>
<dbReference type="InParanoid" id="Q22NC3"/>
<dbReference type="InterPro" id="IPR036282">
    <property type="entry name" value="Glutathione-S-Trfase_C_sf"/>
</dbReference>
<evidence type="ECO:0000256" key="3">
    <source>
        <dbReference type="ARBA" id="ARBA00012452"/>
    </source>
</evidence>
<evidence type="ECO:0000259" key="7">
    <source>
        <dbReference type="PROSITE" id="PS50405"/>
    </source>
</evidence>
<dbReference type="GO" id="GO:0004364">
    <property type="term" value="F:glutathione transferase activity"/>
    <property type="evidence" value="ECO:0007669"/>
    <property type="project" value="UniProtKB-EC"/>
</dbReference>
<comment type="catalytic activity">
    <reaction evidence="5">
        <text>RX + glutathione = an S-substituted glutathione + a halide anion + H(+)</text>
        <dbReference type="Rhea" id="RHEA:16437"/>
        <dbReference type="ChEBI" id="CHEBI:15378"/>
        <dbReference type="ChEBI" id="CHEBI:16042"/>
        <dbReference type="ChEBI" id="CHEBI:17792"/>
        <dbReference type="ChEBI" id="CHEBI:57925"/>
        <dbReference type="ChEBI" id="CHEBI:90779"/>
        <dbReference type="EC" id="2.5.1.18"/>
    </reaction>
</comment>
<dbReference type="EC" id="2.5.1.18" evidence="3"/>
<dbReference type="InterPro" id="IPR010987">
    <property type="entry name" value="Glutathione-S-Trfase_C-like"/>
</dbReference>